<feature type="region of interest" description="Disordered" evidence="1">
    <location>
        <begin position="1"/>
        <end position="37"/>
    </location>
</feature>
<dbReference type="EMBL" id="LGRB01000009">
    <property type="protein sequence ID" value="OCT51822.1"/>
    <property type="molecule type" value="Genomic_DNA"/>
</dbReference>
<protein>
    <submittedName>
        <fullName evidence="2">Uncharacterized protein</fullName>
    </submittedName>
</protein>
<gene>
    <name evidence="2" type="ORF">CLCR_09187</name>
</gene>
<dbReference type="AlphaFoldDB" id="A0A1C1CTL1"/>
<proteinExistence type="predicted"/>
<reference evidence="3" key="1">
    <citation type="submission" date="2015-07" db="EMBL/GenBank/DDBJ databases">
        <authorList>
            <person name="Teixeira M.M."/>
            <person name="Souza R.C."/>
            <person name="Almeida L.G."/>
            <person name="Vicente V.A."/>
            <person name="de Hoog S."/>
            <person name="Bocca A.L."/>
            <person name="de Almeida S.R."/>
            <person name="Vasconcelos A.T."/>
            <person name="Felipe M.S."/>
        </authorList>
    </citation>
    <scope>NUCLEOTIDE SEQUENCE [LARGE SCALE GENOMIC DNA]</scope>
    <source>
        <strain evidence="3">KSF</strain>
    </source>
</reference>
<evidence type="ECO:0000313" key="3">
    <source>
        <dbReference type="Proteomes" id="UP000094526"/>
    </source>
</evidence>
<name>A0A1C1CTL1_9EURO</name>
<organism evidence="2 3">
    <name type="scientific">Cladophialophora carrionii</name>
    <dbReference type="NCBI Taxonomy" id="86049"/>
    <lineage>
        <taxon>Eukaryota</taxon>
        <taxon>Fungi</taxon>
        <taxon>Dikarya</taxon>
        <taxon>Ascomycota</taxon>
        <taxon>Pezizomycotina</taxon>
        <taxon>Eurotiomycetes</taxon>
        <taxon>Chaetothyriomycetidae</taxon>
        <taxon>Chaetothyriales</taxon>
        <taxon>Herpotrichiellaceae</taxon>
        <taxon>Cladophialophora</taxon>
    </lineage>
</organism>
<comment type="caution">
    <text evidence="2">The sequence shown here is derived from an EMBL/GenBank/DDBJ whole genome shotgun (WGS) entry which is preliminary data.</text>
</comment>
<keyword evidence="3" id="KW-1185">Reference proteome</keyword>
<sequence>MTSVLESPSMTPPRYGDRYHTSMSTSTSTVPSPKRHIYSHEETELRARRRHHGRPPPPPPLLYATQQGLGLGREDPILQDTTRSAPMMMMMMMPRAPMPPGWEDRYYAGVVPTEIAARETVQELSRPLARRDRRNHRDSYAAKGPSREKVFIDVDDPFWYGVRVIIVGRDTDACGLK</sequence>
<evidence type="ECO:0000313" key="2">
    <source>
        <dbReference type="EMBL" id="OCT51822.1"/>
    </source>
</evidence>
<dbReference type="Proteomes" id="UP000094526">
    <property type="component" value="Unassembled WGS sequence"/>
</dbReference>
<dbReference type="VEuPathDB" id="FungiDB:CLCR_09187"/>
<evidence type="ECO:0000256" key="1">
    <source>
        <dbReference type="SAM" id="MobiDB-lite"/>
    </source>
</evidence>
<accession>A0A1C1CTL1</accession>